<sequence length="393" mass="43561">QALSLKLFQRVASVTLSKYINQLLPSLFPSFLILMARLIFLWAIALALVSIVNAITLTRLFEIQSNSKNKLFAPNKIAVSSALGPFKFPQKVDHFDRNNNATFPQRYWVNSTNYRPGGPIIFFSVGEADASRYSGYLIRGETSLLAQKLGGVVIVYEHRYYGESNPVSPSSFPSGSGKASIPATPTPLKNFAKSSTMPQHRVLKLQPTHLGTPRTPPPPARIITYKMIASAPTTQKLHSTQKLLSTTLADRGLGRLASSSDTGIPLRPRAIRRLSPDLSQRNIGKDNAHYSILPKKPRTNYFNKNFGGWKLEADHIFWINGEFDPWRSLSVAAPNAPKRLSTEKSPNVVIKGAVHGWDNLWSPTTVIPEPIVEVHNQLIASLSGWLKNFNATK</sequence>
<dbReference type="Gene3D" id="3.40.50.1820">
    <property type="entry name" value="alpha/beta hydrolase"/>
    <property type="match status" value="2"/>
</dbReference>
<organism evidence="7 8">
    <name type="scientific">Jimgerdemannia flammicorona</name>
    <dbReference type="NCBI Taxonomy" id="994334"/>
    <lineage>
        <taxon>Eukaryota</taxon>
        <taxon>Fungi</taxon>
        <taxon>Fungi incertae sedis</taxon>
        <taxon>Mucoromycota</taxon>
        <taxon>Mucoromycotina</taxon>
        <taxon>Endogonomycetes</taxon>
        <taxon>Endogonales</taxon>
        <taxon>Endogonaceae</taxon>
        <taxon>Jimgerdemannia</taxon>
    </lineage>
</organism>
<dbReference type="PANTHER" id="PTHR11010">
    <property type="entry name" value="PROTEASE S28 PRO-X CARBOXYPEPTIDASE-RELATED"/>
    <property type="match status" value="1"/>
</dbReference>
<dbReference type="AlphaFoldDB" id="A0A433DMF5"/>
<dbReference type="PANTHER" id="PTHR11010:SF117">
    <property type="entry name" value="SERINE PROTEASE 16"/>
    <property type="match status" value="1"/>
</dbReference>
<evidence type="ECO:0000256" key="5">
    <source>
        <dbReference type="ARBA" id="ARBA00023180"/>
    </source>
</evidence>
<comment type="caution">
    <text evidence="7">The sequence shown here is derived from an EMBL/GenBank/DDBJ whole genome shotgun (WGS) entry which is preliminary data.</text>
</comment>
<evidence type="ECO:0000256" key="4">
    <source>
        <dbReference type="ARBA" id="ARBA00022801"/>
    </source>
</evidence>
<evidence type="ECO:0000313" key="7">
    <source>
        <dbReference type="EMBL" id="RUP52068.1"/>
    </source>
</evidence>
<gene>
    <name evidence="7" type="ORF">BC936DRAFT_142034</name>
</gene>
<keyword evidence="5" id="KW-0325">Glycoprotein</keyword>
<keyword evidence="7" id="KW-0121">Carboxypeptidase</keyword>
<comment type="similarity">
    <text evidence="1">Belongs to the peptidase S28 family.</text>
</comment>
<dbReference type="GO" id="GO:0070008">
    <property type="term" value="F:serine-type exopeptidase activity"/>
    <property type="evidence" value="ECO:0007669"/>
    <property type="project" value="InterPro"/>
</dbReference>
<evidence type="ECO:0000313" key="8">
    <source>
        <dbReference type="Proteomes" id="UP000268093"/>
    </source>
</evidence>
<dbReference type="Proteomes" id="UP000268093">
    <property type="component" value="Unassembled WGS sequence"/>
</dbReference>
<protein>
    <submittedName>
        <fullName evidence="7">Serine carboxypeptidase S28-domain-containing protein</fullName>
    </submittedName>
</protein>
<proteinExistence type="inferred from homology"/>
<evidence type="ECO:0000256" key="6">
    <source>
        <dbReference type="SAM" id="Phobius"/>
    </source>
</evidence>
<dbReference type="InterPro" id="IPR008758">
    <property type="entry name" value="Peptidase_S28"/>
</dbReference>
<keyword evidence="6" id="KW-1133">Transmembrane helix</keyword>
<keyword evidence="2" id="KW-0645">Protease</keyword>
<name>A0A433DMF5_9FUNG</name>
<keyword evidence="6" id="KW-0472">Membrane</keyword>
<feature type="non-terminal residue" evidence="7">
    <location>
        <position position="1"/>
    </location>
</feature>
<evidence type="ECO:0000256" key="2">
    <source>
        <dbReference type="ARBA" id="ARBA00022670"/>
    </source>
</evidence>
<keyword evidence="4" id="KW-0378">Hydrolase</keyword>
<dbReference type="GO" id="GO:0006508">
    <property type="term" value="P:proteolysis"/>
    <property type="evidence" value="ECO:0007669"/>
    <property type="project" value="UniProtKB-KW"/>
</dbReference>
<dbReference type="InterPro" id="IPR029058">
    <property type="entry name" value="AB_hydrolase_fold"/>
</dbReference>
<dbReference type="OrthoDB" id="1735038at2759"/>
<accession>A0A433DMF5</accession>
<dbReference type="GO" id="GO:0004180">
    <property type="term" value="F:carboxypeptidase activity"/>
    <property type="evidence" value="ECO:0007669"/>
    <property type="project" value="UniProtKB-KW"/>
</dbReference>
<evidence type="ECO:0000256" key="1">
    <source>
        <dbReference type="ARBA" id="ARBA00011079"/>
    </source>
</evidence>
<feature type="transmembrane region" description="Helical" evidence="6">
    <location>
        <begin position="31"/>
        <end position="61"/>
    </location>
</feature>
<reference evidence="7 8" key="1">
    <citation type="journal article" date="2018" name="New Phytol.">
        <title>Phylogenomics of Endogonaceae and evolution of mycorrhizas within Mucoromycota.</title>
        <authorList>
            <person name="Chang Y."/>
            <person name="Desiro A."/>
            <person name="Na H."/>
            <person name="Sandor L."/>
            <person name="Lipzen A."/>
            <person name="Clum A."/>
            <person name="Barry K."/>
            <person name="Grigoriev I.V."/>
            <person name="Martin F.M."/>
            <person name="Stajich J.E."/>
            <person name="Smith M.E."/>
            <person name="Bonito G."/>
            <person name="Spatafora J.W."/>
        </authorList>
    </citation>
    <scope>NUCLEOTIDE SEQUENCE [LARGE SCALE GENOMIC DNA]</scope>
    <source>
        <strain evidence="7 8">GMNB39</strain>
    </source>
</reference>
<evidence type="ECO:0000256" key="3">
    <source>
        <dbReference type="ARBA" id="ARBA00022729"/>
    </source>
</evidence>
<keyword evidence="6" id="KW-0812">Transmembrane</keyword>
<dbReference type="EMBL" id="RBNI01000213">
    <property type="protein sequence ID" value="RUP52068.1"/>
    <property type="molecule type" value="Genomic_DNA"/>
</dbReference>
<dbReference type="Pfam" id="PF05577">
    <property type="entry name" value="Peptidase_S28"/>
    <property type="match status" value="1"/>
</dbReference>
<keyword evidence="3" id="KW-0732">Signal</keyword>
<dbReference type="GO" id="GO:0008239">
    <property type="term" value="F:dipeptidyl-peptidase activity"/>
    <property type="evidence" value="ECO:0007669"/>
    <property type="project" value="TreeGrafter"/>
</dbReference>
<keyword evidence="8" id="KW-1185">Reference proteome</keyword>